<dbReference type="Pfam" id="PF10815">
    <property type="entry name" value="ComZ"/>
    <property type="match status" value="1"/>
</dbReference>
<accession>A0A7X2S4I0</accession>
<dbReference type="EMBL" id="WMIB01000005">
    <property type="protein sequence ID" value="MTH53257.1"/>
    <property type="molecule type" value="Genomic_DNA"/>
</dbReference>
<sequence length="61" mass="7128">MEQHEKQMEFMQIAMKYFPEAKQQLDALGLELTMDHIQPLLGLFNKVMAEAYELGKQDAQK</sequence>
<evidence type="ECO:0000313" key="2">
    <source>
        <dbReference type="Proteomes" id="UP000434639"/>
    </source>
</evidence>
<evidence type="ECO:0000313" key="1">
    <source>
        <dbReference type="EMBL" id="MTH53257.1"/>
    </source>
</evidence>
<keyword evidence="2" id="KW-1185">Reference proteome</keyword>
<dbReference type="Proteomes" id="UP000434639">
    <property type="component" value="Unassembled WGS sequence"/>
</dbReference>
<organism evidence="1 2">
    <name type="scientific">Metabacillus mangrovi</name>
    <dbReference type="NCBI Taxonomy" id="1491830"/>
    <lineage>
        <taxon>Bacteria</taxon>
        <taxon>Bacillati</taxon>
        <taxon>Bacillota</taxon>
        <taxon>Bacilli</taxon>
        <taxon>Bacillales</taxon>
        <taxon>Bacillaceae</taxon>
        <taxon>Metabacillus</taxon>
    </lineage>
</organism>
<dbReference type="OrthoDB" id="2887077at2"/>
<dbReference type="RefSeq" id="WP_155111790.1">
    <property type="nucleotide sequence ID" value="NZ_WMIB01000005.1"/>
</dbReference>
<reference evidence="1 2" key="1">
    <citation type="journal article" date="2017" name="Int. J. Syst. Evol. Microbiol.">
        <title>Bacillus mangrovi sp. nov., isolated from a sediment sample from a mangrove forest.</title>
        <authorList>
            <person name="Gupta V."/>
            <person name="Singh P.K."/>
            <person name="Korpole S."/>
            <person name="Tanuku N.R.S."/>
            <person name="Pinnaka A.K."/>
        </authorList>
    </citation>
    <scope>NUCLEOTIDE SEQUENCE [LARGE SCALE GENOMIC DNA]</scope>
    <source>
        <strain evidence="1 2">KCTC 33872</strain>
    </source>
</reference>
<gene>
    <name evidence="1" type="ORF">GKZ89_07505</name>
</gene>
<dbReference type="InterPro" id="IPR024558">
    <property type="entry name" value="ComZ"/>
</dbReference>
<comment type="caution">
    <text evidence="1">The sequence shown here is derived from an EMBL/GenBank/DDBJ whole genome shotgun (WGS) entry which is preliminary data.</text>
</comment>
<dbReference type="AlphaFoldDB" id="A0A7X2S4I0"/>
<proteinExistence type="predicted"/>
<name>A0A7X2S4I0_9BACI</name>
<protein>
    <submittedName>
        <fullName evidence="1">Competence protein ComG</fullName>
    </submittedName>
</protein>